<dbReference type="Pfam" id="PF00263">
    <property type="entry name" value="Secretin"/>
    <property type="match status" value="1"/>
</dbReference>
<dbReference type="Pfam" id="PF21305">
    <property type="entry name" value="type_II_gspD_N0"/>
    <property type="match status" value="1"/>
</dbReference>
<dbReference type="InterPro" id="IPR038591">
    <property type="entry name" value="NolW-like_sf"/>
</dbReference>
<keyword evidence="3 10" id="KW-0813">Transport</keyword>
<gene>
    <name evidence="16" type="primary">gspD</name>
    <name evidence="16" type="ORF">SOO65_15035</name>
</gene>
<evidence type="ECO:0000256" key="9">
    <source>
        <dbReference type="ARBA" id="ARBA00023237"/>
    </source>
</evidence>
<evidence type="ECO:0000256" key="12">
    <source>
        <dbReference type="SAM" id="SignalP"/>
    </source>
</evidence>
<feature type="compositionally biased region" description="Low complexity" evidence="11">
    <location>
        <begin position="48"/>
        <end position="75"/>
    </location>
</feature>
<keyword evidence="7" id="KW-0653">Protein transport</keyword>
<dbReference type="InterPro" id="IPR013356">
    <property type="entry name" value="T2SS_GspD"/>
</dbReference>
<feature type="chain" id="PRO_5043757985" evidence="12">
    <location>
        <begin position="29"/>
        <end position="840"/>
    </location>
</feature>
<evidence type="ECO:0000256" key="4">
    <source>
        <dbReference type="ARBA" id="ARBA00022452"/>
    </source>
</evidence>
<dbReference type="InterPro" id="IPR049371">
    <property type="entry name" value="GspD-like_N0"/>
</dbReference>
<feature type="domain" description="Type II/III secretion system secretin-like" evidence="13">
    <location>
        <begin position="585"/>
        <end position="746"/>
    </location>
</feature>
<dbReference type="Pfam" id="PF03958">
    <property type="entry name" value="Secretin_N"/>
    <property type="match status" value="3"/>
</dbReference>
<proteinExistence type="inferred from homology"/>
<keyword evidence="17" id="KW-1185">Reference proteome</keyword>
<feature type="domain" description="NolW-like" evidence="14">
    <location>
        <begin position="306"/>
        <end position="391"/>
    </location>
</feature>
<feature type="domain" description="GspD-like N0" evidence="15">
    <location>
        <begin position="146"/>
        <end position="214"/>
    </location>
</feature>
<dbReference type="GO" id="GO:0009279">
    <property type="term" value="C:cell outer membrane"/>
    <property type="evidence" value="ECO:0007669"/>
    <property type="project" value="UniProtKB-SubCell"/>
</dbReference>
<dbReference type="Gene3D" id="3.30.1370.120">
    <property type="match status" value="3"/>
</dbReference>
<evidence type="ECO:0000256" key="8">
    <source>
        <dbReference type="ARBA" id="ARBA00023136"/>
    </source>
</evidence>
<dbReference type="GO" id="GO:0015628">
    <property type="term" value="P:protein secretion by the type II secretion system"/>
    <property type="evidence" value="ECO:0007669"/>
    <property type="project" value="InterPro"/>
</dbReference>
<evidence type="ECO:0000256" key="1">
    <source>
        <dbReference type="ARBA" id="ARBA00004442"/>
    </source>
</evidence>
<evidence type="ECO:0000256" key="10">
    <source>
        <dbReference type="RuleBase" id="RU004004"/>
    </source>
</evidence>
<feature type="domain" description="NolW-like" evidence="14">
    <location>
        <begin position="241"/>
        <end position="300"/>
    </location>
</feature>
<dbReference type="GO" id="GO:0015627">
    <property type="term" value="C:type II protein secretion system complex"/>
    <property type="evidence" value="ECO:0007669"/>
    <property type="project" value="InterPro"/>
</dbReference>
<comment type="subcellular location">
    <subcellularLocation>
        <location evidence="1 10">Cell outer membrane</location>
    </subcellularLocation>
</comment>
<feature type="compositionally biased region" description="Low complexity" evidence="11">
    <location>
        <begin position="336"/>
        <end position="346"/>
    </location>
</feature>
<feature type="domain" description="NolW-like" evidence="14">
    <location>
        <begin position="401"/>
        <end position="490"/>
    </location>
</feature>
<keyword evidence="8" id="KW-0472">Membrane</keyword>
<feature type="region of interest" description="Disordered" evidence="11">
    <location>
        <begin position="38"/>
        <end position="126"/>
    </location>
</feature>
<dbReference type="InterPro" id="IPR004846">
    <property type="entry name" value="T2SS/T3SS_dom"/>
</dbReference>
<dbReference type="PANTHER" id="PTHR30332:SF24">
    <property type="entry name" value="SECRETIN GSPD-RELATED"/>
    <property type="match status" value="1"/>
</dbReference>
<dbReference type="PRINTS" id="PR01032">
    <property type="entry name" value="PHAGEIV"/>
</dbReference>
<feature type="region of interest" description="Disordered" evidence="11">
    <location>
        <begin position="331"/>
        <end position="355"/>
    </location>
</feature>
<dbReference type="KEGG" id="psti:SOO65_15035"/>
<dbReference type="InterPro" id="IPR001775">
    <property type="entry name" value="GspD/PilQ"/>
</dbReference>
<dbReference type="PANTHER" id="PTHR30332">
    <property type="entry name" value="PROBABLE GENERAL SECRETION PATHWAY PROTEIN D"/>
    <property type="match status" value="1"/>
</dbReference>
<accession>A0AAX4HL83</accession>
<feature type="signal peptide" evidence="12">
    <location>
        <begin position="1"/>
        <end position="28"/>
    </location>
</feature>
<dbReference type="PROSITE" id="PS00875">
    <property type="entry name" value="T2SP_D"/>
    <property type="match status" value="1"/>
</dbReference>
<evidence type="ECO:0000259" key="15">
    <source>
        <dbReference type="Pfam" id="PF21305"/>
    </source>
</evidence>
<dbReference type="PRINTS" id="PR00811">
    <property type="entry name" value="BCTERIALGSPD"/>
</dbReference>
<evidence type="ECO:0000259" key="14">
    <source>
        <dbReference type="Pfam" id="PF03958"/>
    </source>
</evidence>
<dbReference type="AlphaFoldDB" id="A0AAX4HL83"/>
<comment type="similarity">
    <text evidence="2">Belongs to the bacterial secretin family. GSP D subfamily.</text>
</comment>
<keyword evidence="9" id="KW-0998">Cell outer membrane</keyword>
<evidence type="ECO:0000259" key="13">
    <source>
        <dbReference type="Pfam" id="PF00263"/>
    </source>
</evidence>
<feature type="region of interest" description="Disordered" evidence="11">
    <location>
        <begin position="751"/>
        <end position="781"/>
    </location>
</feature>
<dbReference type="InterPro" id="IPR005644">
    <property type="entry name" value="NolW-like"/>
</dbReference>
<dbReference type="InterPro" id="IPR004845">
    <property type="entry name" value="T2SS_GspD_CS"/>
</dbReference>
<keyword evidence="4" id="KW-1134">Transmembrane beta strand</keyword>
<feature type="region of interest" description="Disordered" evidence="11">
    <location>
        <begin position="806"/>
        <end position="840"/>
    </location>
</feature>
<evidence type="ECO:0000256" key="2">
    <source>
        <dbReference type="ARBA" id="ARBA00006980"/>
    </source>
</evidence>
<reference evidence="16 17" key="1">
    <citation type="submission" date="2023-11" db="EMBL/GenBank/DDBJ databases">
        <title>Peredibacter starrii A3.12.</title>
        <authorList>
            <person name="Mitchell R.J."/>
        </authorList>
    </citation>
    <scope>NUCLEOTIDE SEQUENCE [LARGE SCALE GENOMIC DNA]</scope>
    <source>
        <strain evidence="16 17">A3.12</strain>
    </source>
</reference>
<evidence type="ECO:0000313" key="17">
    <source>
        <dbReference type="Proteomes" id="UP001324634"/>
    </source>
</evidence>
<keyword evidence="5" id="KW-0812">Transmembrane</keyword>
<evidence type="ECO:0000256" key="5">
    <source>
        <dbReference type="ARBA" id="ARBA00022692"/>
    </source>
</evidence>
<evidence type="ECO:0000256" key="3">
    <source>
        <dbReference type="ARBA" id="ARBA00022448"/>
    </source>
</evidence>
<dbReference type="EMBL" id="CP139487">
    <property type="protein sequence ID" value="WPU64009.1"/>
    <property type="molecule type" value="Genomic_DNA"/>
</dbReference>
<sequence>MKTRCRNKRLMSTLIFAALLLSNYEAHAQFNKYRSQTRFNTNRGDGTPPADAQAAQPSANDIESMSAEDAAAALKAAEKIESADADPDPTEVSDDDAFEPDSDDDANQTTFGNRPSPGLKAQPKNSKYVNLNPETAFGPEIVESFDFPDTDIMEITKHMQKLTGINLILDKDVKGKVSIIAPTPITVGDAWKAYLAALNMAGYSLIKTGAFYKVINARDIRYTPTKIYTGNYTPDTENYVMRVISLKSVSAAEIARNFRPFMSRYGRIIDIKQTNTIIIADTGSNINRLAKMVKFLDVPGHEESLQIVKVKNSSAQEIAKLLDNILKGGSGGAAGRAGTATPRFTGSTGGGSESTSMISRIIAEPRTNSIIAMANAEGAKQLRDLINKLDVKLISSGSNRVHVYYLNYGDSEELSKTLSSIVTGAAAKDGAAGGASRFTSFAGPAENPIFSAEVKITSDKNNNALVVTASPTDWLTLKDVIGRLDIPRDQVYVEGLILEANVAKERSFGVEYVGAYGNGNAQRAGFTSKSSSLLGLLSTGVPTSLGGFFAGAGFGPTRTITVPNATGGGTTTQRVNALNAFIKAIASHSSTNILATPQILALDNTEATFEVGDTVPIQNSTISGTVQNFSTTNQEAKLSLKITPQINKVTRFVKLKINQKIDDFKQTSGENTGRGLPTTTRSAITEVMVRDRDTIAMGGLLRDRELVANTKVPILGDIPVLGWLFKNKSRQIEKVNILFFMTPKILSPYAKTASSNTKQVLEKRSRGMQGMFDEDEKDPNAKVSEDLNKKLDAQIAGPLYDLSDADHYKNLNNEDIGPDQDAPSDEFDTPDYQEIRKSVQ</sequence>
<protein>
    <submittedName>
        <fullName evidence="16">Type II secretion system secretin GspD</fullName>
    </submittedName>
</protein>
<evidence type="ECO:0000313" key="16">
    <source>
        <dbReference type="EMBL" id="WPU64009.1"/>
    </source>
</evidence>
<dbReference type="InterPro" id="IPR050810">
    <property type="entry name" value="Bact_Secretion_Sys_Channel"/>
</dbReference>
<keyword evidence="6 12" id="KW-0732">Signal</keyword>
<evidence type="ECO:0000256" key="7">
    <source>
        <dbReference type="ARBA" id="ARBA00022927"/>
    </source>
</evidence>
<dbReference type="Proteomes" id="UP001324634">
    <property type="component" value="Chromosome"/>
</dbReference>
<dbReference type="NCBIfam" id="TIGR02517">
    <property type="entry name" value="type_II_gspD"/>
    <property type="match status" value="1"/>
</dbReference>
<organism evidence="16 17">
    <name type="scientific">Peredibacter starrii</name>
    <dbReference type="NCBI Taxonomy" id="28202"/>
    <lineage>
        <taxon>Bacteria</taxon>
        <taxon>Pseudomonadati</taxon>
        <taxon>Bdellovibrionota</taxon>
        <taxon>Bacteriovoracia</taxon>
        <taxon>Bacteriovoracales</taxon>
        <taxon>Bacteriovoracaceae</taxon>
        <taxon>Peredibacter</taxon>
    </lineage>
</organism>
<feature type="compositionally biased region" description="Acidic residues" evidence="11">
    <location>
        <begin position="83"/>
        <end position="106"/>
    </location>
</feature>
<evidence type="ECO:0000256" key="11">
    <source>
        <dbReference type="SAM" id="MobiDB-lite"/>
    </source>
</evidence>
<dbReference type="RefSeq" id="WP_321391885.1">
    <property type="nucleotide sequence ID" value="NZ_CP139487.1"/>
</dbReference>
<feature type="compositionally biased region" description="Acidic residues" evidence="11">
    <location>
        <begin position="816"/>
        <end position="831"/>
    </location>
</feature>
<name>A0AAX4HL83_9BACT</name>
<evidence type="ECO:0000256" key="6">
    <source>
        <dbReference type="ARBA" id="ARBA00022729"/>
    </source>
</evidence>